<dbReference type="GO" id="GO:0042586">
    <property type="term" value="F:peptide deformylase activity"/>
    <property type="evidence" value="ECO:0007669"/>
    <property type="project" value="UniProtKB-UniRule"/>
</dbReference>
<evidence type="ECO:0000256" key="1">
    <source>
        <dbReference type="ARBA" id="ARBA00010759"/>
    </source>
</evidence>
<feature type="binding site" evidence="2">
    <location>
        <position position="112"/>
    </location>
    <ligand>
        <name>Fe cation</name>
        <dbReference type="ChEBI" id="CHEBI:24875"/>
    </ligand>
</feature>
<feature type="active site" evidence="2">
    <location>
        <position position="155"/>
    </location>
</feature>
<dbReference type="InterPro" id="IPR023635">
    <property type="entry name" value="Peptide_deformylase"/>
</dbReference>
<dbReference type="PANTHER" id="PTHR10458">
    <property type="entry name" value="PEPTIDE DEFORMYLASE"/>
    <property type="match status" value="1"/>
</dbReference>
<dbReference type="GO" id="GO:0006412">
    <property type="term" value="P:translation"/>
    <property type="evidence" value="ECO:0007669"/>
    <property type="project" value="UniProtKB-UniRule"/>
</dbReference>
<sequence>MNSATVSALTIVNMQQPEHLQVLKTTAQFVSFPLGKMDSQLIEQMKAKLQELGGVGLAAPQVNQPKQILAIYIPEDAALLRERVKPYPMHVMINPSYEAVSGTAISYDFEACYSVPHKAGKVPRYEEIKLSYYDEQGQHHQSVEHGFYARVIQHEIDHLNGVLIVDRLTPDCVQGTMEEMMTLRRAELSEDKRILFDKLIEKKKKAQHE</sequence>
<evidence type="ECO:0000313" key="3">
    <source>
        <dbReference type="EMBL" id="CEG57188.1"/>
    </source>
</evidence>
<dbReference type="GO" id="GO:0046872">
    <property type="term" value="F:metal ion binding"/>
    <property type="evidence" value="ECO:0007669"/>
    <property type="project" value="UniProtKB-KW"/>
</dbReference>
<proteinExistence type="inferred from homology"/>
<dbReference type="RefSeq" id="WP_045095732.1">
    <property type="nucleotide sequence ID" value="NZ_LN614827.1"/>
</dbReference>
<name>A0A098G3Y2_9GAMM</name>
<comment type="catalytic activity">
    <reaction evidence="2">
        <text>N-terminal N-formyl-L-methionyl-[peptide] + H2O = N-terminal L-methionyl-[peptide] + formate</text>
        <dbReference type="Rhea" id="RHEA:24420"/>
        <dbReference type="Rhea" id="RHEA-COMP:10639"/>
        <dbReference type="Rhea" id="RHEA-COMP:10640"/>
        <dbReference type="ChEBI" id="CHEBI:15377"/>
        <dbReference type="ChEBI" id="CHEBI:15740"/>
        <dbReference type="ChEBI" id="CHEBI:49298"/>
        <dbReference type="ChEBI" id="CHEBI:64731"/>
        <dbReference type="EC" id="3.5.1.88"/>
    </reaction>
</comment>
<keyword evidence="2 3" id="KW-0378">Hydrolase</keyword>
<dbReference type="Gene3D" id="3.90.45.10">
    <property type="entry name" value="Peptide deformylase"/>
    <property type="match status" value="1"/>
</dbReference>
<keyword evidence="2" id="KW-0648">Protein biosynthesis</keyword>
<dbReference type="EMBL" id="LN614827">
    <property type="protein sequence ID" value="CEG57188.1"/>
    <property type="molecule type" value="Genomic_DNA"/>
</dbReference>
<dbReference type="NCBIfam" id="TIGR00079">
    <property type="entry name" value="pept_deformyl"/>
    <property type="match status" value="1"/>
</dbReference>
<evidence type="ECO:0000256" key="2">
    <source>
        <dbReference type="HAMAP-Rule" id="MF_00163"/>
    </source>
</evidence>
<organism evidence="3 4">
    <name type="scientific">Legionella fallonii LLAP-10</name>
    <dbReference type="NCBI Taxonomy" id="1212491"/>
    <lineage>
        <taxon>Bacteria</taxon>
        <taxon>Pseudomonadati</taxon>
        <taxon>Pseudomonadota</taxon>
        <taxon>Gammaproteobacteria</taxon>
        <taxon>Legionellales</taxon>
        <taxon>Legionellaceae</taxon>
        <taxon>Legionella</taxon>
    </lineage>
</organism>
<dbReference type="EC" id="3.5.1.88" evidence="2"/>
<dbReference type="InterPro" id="IPR036821">
    <property type="entry name" value="Peptide_deformylase_sf"/>
</dbReference>
<dbReference type="PRINTS" id="PR01576">
    <property type="entry name" value="PDEFORMYLASE"/>
</dbReference>
<evidence type="ECO:0000313" key="4">
    <source>
        <dbReference type="Proteomes" id="UP000032430"/>
    </source>
</evidence>
<dbReference type="SUPFAM" id="SSF56420">
    <property type="entry name" value="Peptide deformylase"/>
    <property type="match status" value="1"/>
</dbReference>
<dbReference type="AlphaFoldDB" id="A0A098G3Y2"/>
<protein>
    <recommendedName>
        <fullName evidence="2">Peptide deformylase</fullName>
        <shortName evidence="2">PDF</shortName>
        <ecNumber evidence="2">3.5.1.88</ecNumber>
    </recommendedName>
    <alternativeName>
        <fullName evidence="2">Polypeptide deformylase</fullName>
    </alternativeName>
</protein>
<dbReference type="PIRSF" id="PIRSF004749">
    <property type="entry name" value="Pep_def"/>
    <property type="match status" value="1"/>
</dbReference>
<comment type="cofactor">
    <cofactor evidence="2">
        <name>Fe(2+)</name>
        <dbReference type="ChEBI" id="CHEBI:29033"/>
    </cofactor>
    <text evidence="2">Binds 1 Fe(2+) ion.</text>
</comment>
<gene>
    <name evidence="2 3" type="primary">def</name>
    <name evidence="3" type="ORF">LFA_1789</name>
</gene>
<dbReference type="Pfam" id="PF01327">
    <property type="entry name" value="Pep_deformylase"/>
    <property type="match status" value="1"/>
</dbReference>
<dbReference type="HOGENOM" id="CLU_061901_4_1_6"/>
<comment type="similarity">
    <text evidence="1 2">Belongs to the polypeptide deformylase family.</text>
</comment>
<dbReference type="STRING" id="1212491.LFA_1789"/>
<dbReference type="HAMAP" id="MF_00163">
    <property type="entry name" value="Pep_deformylase"/>
    <property type="match status" value="1"/>
</dbReference>
<dbReference type="Proteomes" id="UP000032430">
    <property type="component" value="Chromosome I"/>
</dbReference>
<reference evidence="4" key="1">
    <citation type="submission" date="2014-09" db="EMBL/GenBank/DDBJ databases">
        <authorList>
            <person name="Gomez-Valero L."/>
        </authorList>
    </citation>
    <scope>NUCLEOTIDE SEQUENCE [LARGE SCALE GENOMIC DNA]</scope>
    <source>
        <strain evidence="4">ATCC700992</strain>
    </source>
</reference>
<comment type="function">
    <text evidence="2">Removes the formyl group from the N-terminal Met of newly synthesized proteins. Requires at least a dipeptide for an efficient rate of reaction. N-terminal L-methionine is a prerequisite for activity but the enzyme has broad specificity at other positions.</text>
</comment>
<feature type="binding site" evidence="2">
    <location>
        <position position="154"/>
    </location>
    <ligand>
        <name>Fe cation</name>
        <dbReference type="ChEBI" id="CHEBI:24875"/>
    </ligand>
</feature>
<feature type="binding site" evidence="2">
    <location>
        <position position="158"/>
    </location>
    <ligand>
        <name>Fe cation</name>
        <dbReference type="ChEBI" id="CHEBI:24875"/>
    </ligand>
</feature>
<keyword evidence="2" id="KW-0479">Metal-binding</keyword>
<dbReference type="KEGG" id="lfa:LFA_1789"/>
<dbReference type="CDD" id="cd00487">
    <property type="entry name" value="Pep_deformylase"/>
    <property type="match status" value="1"/>
</dbReference>
<dbReference type="PANTHER" id="PTHR10458:SF22">
    <property type="entry name" value="PEPTIDE DEFORMYLASE"/>
    <property type="match status" value="1"/>
</dbReference>
<keyword evidence="4" id="KW-1185">Reference proteome</keyword>
<accession>A0A098G3Y2</accession>
<keyword evidence="2" id="KW-0408">Iron</keyword>